<evidence type="ECO:0008006" key="4">
    <source>
        <dbReference type="Google" id="ProtNLM"/>
    </source>
</evidence>
<gene>
    <name evidence="2" type="ORF">KM029_20010</name>
</gene>
<name>A0ABX8H240_9BACT</name>
<accession>A0ABX8H240</accession>
<dbReference type="EMBL" id="CP076129">
    <property type="protein sequence ID" value="QWG09969.1"/>
    <property type="molecule type" value="Genomic_DNA"/>
</dbReference>
<evidence type="ECO:0000313" key="3">
    <source>
        <dbReference type="Proteomes" id="UP000682802"/>
    </source>
</evidence>
<sequence>MKKSVLTILISLFSLGIFAEKVDNIQSFTVQDKYQEYELINHFKNLTSSEFDEETIITEDPLQIVKEIHLHNKYKEFTVKVTTNRKTDIRLVEFVTIEEEQTEQTK</sequence>
<reference evidence="2 3" key="1">
    <citation type="submission" date="2021-05" db="EMBL/GenBank/DDBJ databases">
        <title>Comparative genomic studies on the polysaccharide-degrading batcterial strains of the Flammeovirga genus.</title>
        <authorList>
            <person name="Zewei F."/>
            <person name="Zheng Z."/>
            <person name="Yu L."/>
            <person name="Ruyue G."/>
            <person name="Yanhong M."/>
            <person name="Yuanyuan C."/>
            <person name="Jingyan G."/>
            <person name="Wenjun H."/>
        </authorList>
    </citation>
    <scope>NUCLEOTIDE SEQUENCE [LARGE SCALE GENOMIC DNA]</scope>
    <source>
        <strain evidence="2 3">YS10</strain>
    </source>
</reference>
<keyword evidence="1" id="KW-0732">Signal</keyword>
<protein>
    <recommendedName>
        <fullName evidence="4">DUF3889 domain-containing protein</fullName>
    </recommendedName>
</protein>
<keyword evidence="3" id="KW-1185">Reference proteome</keyword>
<dbReference type="RefSeq" id="WP_144076622.1">
    <property type="nucleotide sequence ID" value="NZ_CP076129.1"/>
</dbReference>
<feature type="chain" id="PRO_5045108750" description="DUF3889 domain-containing protein" evidence="1">
    <location>
        <begin position="20"/>
        <end position="106"/>
    </location>
</feature>
<proteinExistence type="predicted"/>
<evidence type="ECO:0000313" key="2">
    <source>
        <dbReference type="EMBL" id="QWG09969.1"/>
    </source>
</evidence>
<dbReference type="Proteomes" id="UP000682802">
    <property type="component" value="Chromosome 2"/>
</dbReference>
<feature type="signal peptide" evidence="1">
    <location>
        <begin position="1"/>
        <end position="19"/>
    </location>
</feature>
<organism evidence="2 3">
    <name type="scientific">Flammeovirga kamogawensis</name>
    <dbReference type="NCBI Taxonomy" id="373891"/>
    <lineage>
        <taxon>Bacteria</taxon>
        <taxon>Pseudomonadati</taxon>
        <taxon>Bacteroidota</taxon>
        <taxon>Cytophagia</taxon>
        <taxon>Cytophagales</taxon>
        <taxon>Flammeovirgaceae</taxon>
        <taxon>Flammeovirga</taxon>
    </lineage>
</organism>
<evidence type="ECO:0000256" key="1">
    <source>
        <dbReference type="SAM" id="SignalP"/>
    </source>
</evidence>